<dbReference type="OrthoDB" id="433738at2759"/>
<protein>
    <submittedName>
        <fullName evidence="2">Uncharacterized protein</fullName>
    </submittedName>
</protein>
<accession>A0A9W7G1N7</accession>
<name>A0A9W7G1N7_9STRA</name>
<dbReference type="Gene3D" id="1.25.40.10">
    <property type="entry name" value="Tetratricopeptide repeat domain"/>
    <property type="match status" value="1"/>
</dbReference>
<dbReference type="EMBL" id="BRXZ01007697">
    <property type="protein sequence ID" value="GMI32253.1"/>
    <property type="molecule type" value="Genomic_DNA"/>
</dbReference>
<gene>
    <name evidence="2" type="ORF">TrRE_jg3355</name>
</gene>
<feature type="compositionally biased region" description="Low complexity" evidence="1">
    <location>
        <begin position="201"/>
        <end position="213"/>
    </location>
</feature>
<feature type="compositionally biased region" description="Low complexity" evidence="1">
    <location>
        <begin position="349"/>
        <end position="363"/>
    </location>
</feature>
<reference evidence="2" key="1">
    <citation type="submission" date="2022-07" db="EMBL/GenBank/DDBJ databases">
        <title>Genome analysis of Parmales, a sister group of diatoms, reveals the evolutionary specialization of diatoms from phago-mixotrophs to photoautotrophs.</title>
        <authorList>
            <person name="Ban H."/>
            <person name="Sato S."/>
            <person name="Yoshikawa S."/>
            <person name="Kazumasa Y."/>
            <person name="Nakamura Y."/>
            <person name="Ichinomiya M."/>
            <person name="Saitoh K."/>
            <person name="Sato N."/>
            <person name="Blanc-Mathieu R."/>
            <person name="Endo H."/>
            <person name="Kuwata A."/>
            <person name="Ogata H."/>
        </authorList>
    </citation>
    <scope>NUCLEOTIDE SEQUENCE</scope>
</reference>
<dbReference type="PANTHER" id="PTHR46512">
    <property type="entry name" value="PEPTIDYLPROLYL ISOMERASE"/>
    <property type="match status" value="1"/>
</dbReference>
<dbReference type="InterPro" id="IPR011990">
    <property type="entry name" value="TPR-like_helical_dom_sf"/>
</dbReference>
<evidence type="ECO:0000313" key="3">
    <source>
        <dbReference type="Proteomes" id="UP001165082"/>
    </source>
</evidence>
<proteinExistence type="predicted"/>
<dbReference type="PANTHER" id="PTHR46512:SF9">
    <property type="entry name" value="PEPTIDYLPROLYL ISOMERASE"/>
    <property type="match status" value="1"/>
</dbReference>
<dbReference type="AlphaFoldDB" id="A0A9W7G1N7"/>
<dbReference type="Proteomes" id="UP001165082">
    <property type="component" value="Unassembled WGS sequence"/>
</dbReference>
<keyword evidence="3" id="KW-1185">Reference proteome</keyword>
<feature type="region of interest" description="Disordered" evidence="1">
    <location>
        <begin position="200"/>
        <end position="219"/>
    </location>
</feature>
<evidence type="ECO:0000313" key="2">
    <source>
        <dbReference type="EMBL" id="GMI32253.1"/>
    </source>
</evidence>
<organism evidence="2 3">
    <name type="scientific">Triparma retinervis</name>
    <dbReference type="NCBI Taxonomy" id="2557542"/>
    <lineage>
        <taxon>Eukaryota</taxon>
        <taxon>Sar</taxon>
        <taxon>Stramenopiles</taxon>
        <taxon>Ochrophyta</taxon>
        <taxon>Bolidophyceae</taxon>
        <taxon>Parmales</taxon>
        <taxon>Triparmaceae</taxon>
        <taxon>Triparma</taxon>
    </lineage>
</organism>
<comment type="caution">
    <text evidence="2">The sequence shown here is derived from an EMBL/GenBank/DDBJ whole genome shotgun (WGS) entry which is preliminary data.</text>
</comment>
<dbReference type="InterPro" id="IPR050754">
    <property type="entry name" value="FKBP4/5/8-like"/>
</dbReference>
<feature type="compositionally biased region" description="Basic and acidic residues" evidence="1">
    <location>
        <begin position="364"/>
        <end position="376"/>
    </location>
</feature>
<sequence length="376" mass="41089">MADLMDTTPLAEALPRHSLPQTVPEKIAAASALKAEGNEFFKSGSLRQAAKSYKKVFLYMNGLHGKSSDMKGFFSAMGADSRWGGTDGDNKIGDEGQEEEVKRIKIDASTNLSLVYCKMGDGEKHLFARDSVQRLKNSEPHHSMPETNLRKKTKRKAFDGIENGGTTTAIVGIKGAEKNDGGNDSGGDILHALLREGLVPGQEQEQSQQTGESAANAPEQDSLLLDKLKKGAPLDPEQMKQTKEMLRQLQITRLQQQQVMLQQQAQMRKQIQSKATVLYEKQILMYKHLSNTVAAALAVASNPSQDSIHLAGVPTSAASTLYMMYAAQHQQLQLQKQQCAHMLTMMRQQDAEAAAGRGQQQRQGGKDREAAGESAP</sequence>
<feature type="region of interest" description="Disordered" evidence="1">
    <location>
        <begin position="349"/>
        <end position="376"/>
    </location>
</feature>
<evidence type="ECO:0000256" key="1">
    <source>
        <dbReference type="SAM" id="MobiDB-lite"/>
    </source>
</evidence>